<feature type="region of interest" description="Disordered" evidence="1">
    <location>
        <begin position="1"/>
        <end position="35"/>
    </location>
</feature>
<dbReference type="EMBL" id="BPLQ01010035">
    <property type="protein sequence ID" value="GIY47948.1"/>
    <property type="molecule type" value="Genomic_DNA"/>
</dbReference>
<organism evidence="2 3">
    <name type="scientific">Caerostris darwini</name>
    <dbReference type="NCBI Taxonomy" id="1538125"/>
    <lineage>
        <taxon>Eukaryota</taxon>
        <taxon>Metazoa</taxon>
        <taxon>Ecdysozoa</taxon>
        <taxon>Arthropoda</taxon>
        <taxon>Chelicerata</taxon>
        <taxon>Arachnida</taxon>
        <taxon>Araneae</taxon>
        <taxon>Araneomorphae</taxon>
        <taxon>Entelegynae</taxon>
        <taxon>Araneoidea</taxon>
        <taxon>Araneidae</taxon>
        <taxon>Caerostris</taxon>
    </lineage>
</organism>
<gene>
    <name evidence="2" type="ORF">CDAR_443691</name>
</gene>
<evidence type="ECO:0000313" key="3">
    <source>
        <dbReference type="Proteomes" id="UP001054837"/>
    </source>
</evidence>
<feature type="compositionally biased region" description="Polar residues" evidence="1">
    <location>
        <begin position="19"/>
        <end position="35"/>
    </location>
</feature>
<accession>A0AAV4TN02</accession>
<evidence type="ECO:0000313" key="2">
    <source>
        <dbReference type="EMBL" id="GIY47948.1"/>
    </source>
</evidence>
<reference evidence="2 3" key="1">
    <citation type="submission" date="2021-06" db="EMBL/GenBank/DDBJ databases">
        <title>Caerostris darwini draft genome.</title>
        <authorList>
            <person name="Kono N."/>
            <person name="Arakawa K."/>
        </authorList>
    </citation>
    <scope>NUCLEOTIDE SEQUENCE [LARGE SCALE GENOMIC DNA]</scope>
</reference>
<dbReference type="AlphaFoldDB" id="A0AAV4TN02"/>
<keyword evidence="3" id="KW-1185">Reference proteome</keyword>
<evidence type="ECO:0000256" key="1">
    <source>
        <dbReference type="SAM" id="MobiDB-lite"/>
    </source>
</evidence>
<sequence>MQTNSLHTLPSSKKGHQKTPITDGTKTIRHTQTATCDGMRERAKKVWSILLGRFGKRDGSLCEENFDRIWLAGKNLMVAKCEKVCLDLM</sequence>
<dbReference type="Proteomes" id="UP001054837">
    <property type="component" value="Unassembled WGS sequence"/>
</dbReference>
<protein>
    <submittedName>
        <fullName evidence="2">Uncharacterized protein</fullName>
    </submittedName>
</protein>
<feature type="compositionally biased region" description="Polar residues" evidence="1">
    <location>
        <begin position="1"/>
        <end position="11"/>
    </location>
</feature>
<proteinExistence type="predicted"/>
<comment type="caution">
    <text evidence="2">The sequence shown here is derived from an EMBL/GenBank/DDBJ whole genome shotgun (WGS) entry which is preliminary data.</text>
</comment>
<name>A0AAV4TN02_9ARAC</name>